<evidence type="ECO:0000259" key="8">
    <source>
        <dbReference type="Pfam" id="PF21206"/>
    </source>
</evidence>
<name>A0A0N4UEE2_DRAME</name>
<dbReference type="Proteomes" id="UP000038040">
    <property type="component" value="Unplaced"/>
</dbReference>
<keyword evidence="3" id="KW-0808">Transferase</keyword>
<dbReference type="Pfam" id="PF21206">
    <property type="entry name" value="Roquin_1_2-like_ROQ"/>
    <property type="match status" value="1"/>
</dbReference>
<keyword evidence="5" id="KW-0863">Zinc-finger</keyword>
<evidence type="ECO:0000313" key="10">
    <source>
        <dbReference type="WBParaSite" id="DME_0000574301-mRNA-1"/>
    </source>
</evidence>
<dbReference type="PANTHER" id="PTHR13139:SF54">
    <property type="entry name" value="RING-TYPE E3 UBIQUITIN TRANSFERASE"/>
    <property type="match status" value="1"/>
</dbReference>
<organism evidence="9 10">
    <name type="scientific">Dracunculus medinensis</name>
    <name type="common">Guinea worm</name>
    <dbReference type="NCBI Taxonomy" id="318479"/>
    <lineage>
        <taxon>Eukaryota</taxon>
        <taxon>Metazoa</taxon>
        <taxon>Ecdysozoa</taxon>
        <taxon>Nematoda</taxon>
        <taxon>Chromadorea</taxon>
        <taxon>Rhabditida</taxon>
        <taxon>Spirurina</taxon>
        <taxon>Dracunculoidea</taxon>
        <taxon>Dracunculidae</taxon>
        <taxon>Dracunculus</taxon>
    </lineage>
</organism>
<dbReference type="GO" id="GO:0006511">
    <property type="term" value="P:ubiquitin-dependent protein catabolic process"/>
    <property type="evidence" value="ECO:0007669"/>
    <property type="project" value="TreeGrafter"/>
</dbReference>
<dbReference type="InterPro" id="IPR041523">
    <property type="entry name" value="ROQ_II"/>
</dbReference>
<dbReference type="InterPro" id="IPR013083">
    <property type="entry name" value="Znf_RING/FYVE/PHD"/>
</dbReference>
<dbReference type="GO" id="GO:0010494">
    <property type="term" value="C:cytoplasmic stress granule"/>
    <property type="evidence" value="ECO:0007669"/>
    <property type="project" value="TreeGrafter"/>
</dbReference>
<dbReference type="Gene3D" id="1.20.120.1790">
    <property type="match status" value="1"/>
</dbReference>
<evidence type="ECO:0000256" key="6">
    <source>
        <dbReference type="ARBA" id="ARBA00022833"/>
    </source>
</evidence>
<dbReference type="GO" id="GO:0008270">
    <property type="term" value="F:zinc ion binding"/>
    <property type="evidence" value="ECO:0007669"/>
    <property type="project" value="UniProtKB-KW"/>
</dbReference>
<dbReference type="GO" id="GO:0035613">
    <property type="term" value="F:RNA stem-loop binding"/>
    <property type="evidence" value="ECO:0007669"/>
    <property type="project" value="TreeGrafter"/>
</dbReference>
<dbReference type="PANTHER" id="PTHR13139">
    <property type="entry name" value="RING FINGER AND CCCH-TYPE ZINC FINGER DOMAIN-CONTAINING PROTEIN"/>
    <property type="match status" value="1"/>
</dbReference>
<dbReference type="GO" id="GO:0000288">
    <property type="term" value="P:nuclear-transcribed mRNA catabolic process, deadenylation-dependent decay"/>
    <property type="evidence" value="ECO:0007669"/>
    <property type="project" value="TreeGrafter"/>
</dbReference>
<feature type="domain" description="Roquin 1/2-like ROQ" evidence="8">
    <location>
        <begin position="168"/>
        <end position="253"/>
    </location>
</feature>
<dbReference type="Gene3D" id="3.30.40.10">
    <property type="entry name" value="Zinc/RING finger domain, C3HC4 (zinc finger)"/>
    <property type="match status" value="1"/>
</dbReference>
<dbReference type="GO" id="GO:0003725">
    <property type="term" value="F:double-stranded RNA binding"/>
    <property type="evidence" value="ECO:0007669"/>
    <property type="project" value="TreeGrafter"/>
</dbReference>
<evidence type="ECO:0000259" key="7">
    <source>
        <dbReference type="Pfam" id="PF18386"/>
    </source>
</evidence>
<proteinExistence type="predicted"/>
<dbReference type="Pfam" id="PF18386">
    <property type="entry name" value="ROQ_II"/>
    <property type="match status" value="1"/>
</dbReference>
<evidence type="ECO:0000313" key="9">
    <source>
        <dbReference type="Proteomes" id="UP000038040"/>
    </source>
</evidence>
<dbReference type="InterPro" id="IPR052249">
    <property type="entry name" value="Roquin_domain"/>
</dbReference>
<dbReference type="InterPro" id="IPR048575">
    <property type="entry name" value="Roquin_1_2-like_ROQ"/>
</dbReference>
<reference evidence="10" key="1">
    <citation type="submission" date="2017-02" db="UniProtKB">
        <authorList>
            <consortium name="WormBaseParasite"/>
        </authorList>
    </citation>
    <scope>IDENTIFICATION</scope>
</reference>
<keyword evidence="6" id="KW-0862">Zinc</keyword>
<dbReference type="InterPro" id="IPR017907">
    <property type="entry name" value="Znf_RING_CS"/>
</dbReference>
<dbReference type="GO" id="GO:0003729">
    <property type="term" value="F:mRNA binding"/>
    <property type="evidence" value="ECO:0007669"/>
    <property type="project" value="TreeGrafter"/>
</dbReference>
<dbReference type="EC" id="2.3.2.27" evidence="2"/>
<dbReference type="AlphaFoldDB" id="A0A0N4UEE2"/>
<protein>
    <recommendedName>
        <fullName evidence="2">RING-type E3 ubiquitin transferase</fullName>
        <ecNumber evidence="2">2.3.2.27</ecNumber>
    </recommendedName>
</protein>
<keyword evidence="4" id="KW-0479">Metal-binding</keyword>
<feature type="domain" description="Roquin II" evidence="7">
    <location>
        <begin position="257"/>
        <end position="310"/>
    </location>
</feature>
<sequence length="925" mass="103877">LIGNVIFFQLFGAERHPINLPCGHTVCHKCLADNRSQFCVLDQVPVTVNLRKLPVNAAFLSILGVQISKELCDPERFSQTNECFLKAEKILIRLSSYLHQAESERGGSVWSNELSRPLQRKLIALLCFQLLEDEGRQRARKVARALVERILTELIILHQNTANLSSCLWSAVRARGCQFLGPAMQEEVLRLILLTLSEGALIARKTLVMYIVQTLREDYPQVSKTSVGHVVQLLYRASCFNVMKREGESSLMQLKTEFRDYESLRREHDTQIVQVAIEAGLRISPDQWSSLLYGDQSHRSHMQSIIDKLQVPQAFDQMYRELKTILQRSGDCETVVSIFKHFEHFNELDSSISSSILFIFLDFKMRKLQLFNLMARNVKHLTIFGANHRDTYLQNKKHSKKHVHRRFFSFTGKLIFVKRCEGQLFRDTEAGRSCPRGIHCTYAHSQSELRQSIHRRFRGNSRFTDLKNMQYLKPNFSYGSSLAISKSTVPVLPISIDSGAVVGSNQRVGSDLSGLMHLPVMPIMLQSNQSMKQYSSLTNQLTTFGTLNGTDQSISLATVWPTTVSNVSNNINGNIGTTDLSAIVQFPVATSTTTGSSPSTFSQIPIPLLNPPSVIVDPNVFHWIPPCLNTQFYSELCDIHCSFPIENFEVYNNEHTSFTDDPNHNSLHNLIVSDSAKSAKNSCIENEELLIMRRKEIVSRLTAMNSNIGEEVDDDDIRSHVSYTVANSVLFDDKEVISTGFLQLPPLPLPYSAASPTQVLTHLGDVAAITTNVLSLCPSSTCINGTKPATVQATCAVMQVKDIISQPLPSPAIQFPRSQTKTMEKIDSSSINNQISSVIRSFPLTPCDPQNVVSATLDRIVDVRERLNDINKSGGLGCAVEKQLKVELNIVSRQIQSLDHKTKHSCLLRELQEVEKKIEYLNSHC</sequence>
<dbReference type="GO" id="GO:0061630">
    <property type="term" value="F:ubiquitin protein ligase activity"/>
    <property type="evidence" value="ECO:0007669"/>
    <property type="project" value="UniProtKB-EC"/>
</dbReference>
<evidence type="ECO:0000256" key="2">
    <source>
        <dbReference type="ARBA" id="ARBA00012483"/>
    </source>
</evidence>
<evidence type="ECO:0000256" key="1">
    <source>
        <dbReference type="ARBA" id="ARBA00000900"/>
    </source>
</evidence>
<comment type="catalytic activity">
    <reaction evidence="1">
        <text>S-ubiquitinyl-[E2 ubiquitin-conjugating enzyme]-L-cysteine + [acceptor protein]-L-lysine = [E2 ubiquitin-conjugating enzyme]-L-cysteine + N(6)-ubiquitinyl-[acceptor protein]-L-lysine.</text>
        <dbReference type="EC" id="2.3.2.27"/>
    </reaction>
</comment>
<dbReference type="PROSITE" id="PS00518">
    <property type="entry name" value="ZF_RING_1"/>
    <property type="match status" value="1"/>
</dbReference>
<dbReference type="GO" id="GO:0000209">
    <property type="term" value="P:protein polyubiquitination"/>
    <property type="evidence" value="ECO:0007669"/>
    <property type="project" value="TreeGrafter"/>
</dbReference>
<accession>A0A0N4UEE2</accession>
<evidence type="ECO:0000256" key="3">
    <source>
        <dbReference type="ARBA" id="ARBA00022679"/>
    </source>
</evidence>
<dbReference type="WBParaSite" id="DME_0000574301-mRNA-1">
    <property type="protein sequence ID" value="DME_0000574301-mRNA-1"/>
    <property type="gene ID" value="DME_0000574301"/>
</dbReference>
<evidence type="ECO:0000256" key="5">
    <source>
        <dbReference type="ARBA" id="ARBA00022771"/>
    </source>
</evidence>
<evidence type="ECO:0000256" key="4">
    <source>
        <dbReference type="ARBA" id="ARBA00022723"/>
    </source>
</evidence>